<dbReference type="InterPro" id="IPR000182">
    <property type="entry name" value="GNAT_dom"/>
</dbReference>
<evidence type="ECO:0000313" key="5">
    <source>
        <dbReference type="Proteomes" id="UP001296706"/>
    </source>
</evidence>
<dbReference type="PANTHER" id="PTHR43420:SF44">
    <property type="entry name" value="ACETYLTRANSFERASE YPEA"/>
    <property type="match status" value="1"/>
</dbReference>
<keyword evidence="2" id="KW-0012">Acyltransferase</keyword>
<dbReference type="RefSeq" id="WP_169398515.1">
    <property type="nucleotide sequence ID" value="NZ_BAAAJH010000001.1"/>
</dbReference>
<dbReference type="CDD" id="cd04301">
    <property type="entry name" value="NAT_SF"/>
    <property type="match status" value="1"/>
</dbReference>
<proteinExistence type="predicted"/>
<gene>
    <name evidence="4" type="ORF">HF577_25690</name>
</gene>
<dbReference type="SUPFAM" id="SSF55729">
    <property type="entry name" value="Acyl-CoA N-acyltransferases (Nat)"/>
    <property type="match status" value="1"/>
</dbReference>
<dbReference type="Pfam" id="PF00583">
    <property type="entry name" value="Acetyltransf_1"/>
    <property type="match status" value="1"/>
</dbReference>
<evidence type="ECO:0000313" key="4">
    <source>
        <dbReference type="EMBL" id="NMH80465.1"/>
    </source>
</evidence>
<accession>A0ABX1RMX5</accession>
<reference evidence="4 5" key="1">
    <citation type="submission" date="2020-04" db="EMBL/GenBank/DDBJ databases">
        <authorList>
            <person name="Klaysubun C."/>
            <person name="Duangmal K."/>
            <person name="Lipun K."/>
        </authorList>
    </citation>
    <scope>NUCLEOTIDE SEQUENCE [LARGE SCALE GENOMIC DNA]</scope>
    <source>
        <strain evidence="4 5">JCM 11839</strain>
    </source>
</reference>
<comment type="caution">
    <text evidence="4">The sequence shown here is derived from an EMBL/GenBank/DDBJ whole genome shotgun (WGS) entry which is preliminary data.</text>
</comment>
<sequence length="171" mass="18841">MSRHHRETPLVRLEPATADEYAAIRLLVLESHAGGVAEARRISLSDAREEAARKIDEVLPRALETPGMLFRTAWVADQPVGHIWSALPAPPDRPEAAWVFFVTVHPEYRGNGYGRAILLAAEEELIGLGVPRLELNVFGRNTAAIGLYRSLGYEVTSQRMAKPLQPAPTVT</sequence>
<keyword evidence="5" id="KW-1185">Reference proteome</keyword>
<dbReference type="Proteomes" id="UP001296706">
    <property type="component" value="Unassembled WGS sequence"/>
</dbReference>
<dbReference type="InterPro" id="IPR016181">
    <property type="entry name" value="Acyl_CoA_acyltransferase"/>
</dbReference>
<keyword evidence="1" id="KW-0808">Transferase</keyword>
<evidence type="ECO:0000256" key="1">
    <source>
        <dbReference type="ARBA" id="ARBA00022679"/>
    </source>
</evidence>
<evidence type="ECO:0000256" key="2">
    <source>
        <dbReference type="ARBA" id="ARBA00023315"/>
    </source>
</evidence>
<evidence type="ECO:0000259" key="3">
    <source>
        <dbReference type="PROSITE" id="PS51186"/>
    </source>
</evidence>
<dbReference type="Gene3D" id="3.40.630.30">
    <property type="match status" value="1"/>
</dbReference>
<protein>
    <submittedName>
        <fullName evidence="4">GNAT family N-acetyltransferase</fullName>
    </submittedName>
</protein>
<dbReference type="InterPro" id="IPR050680">
    <property type="entry name" value="YpeA/RimI_acetyltransf"/>
</dbReference>
<feature type="domain" description="N-acetyltransferase" evidence="3">
    <location>
        <begin position="11"/>
        <end position="171"/>
    </location>
</feature>
<dbReference type="PANTHER" id="PTHR43420">
    <property type="entry name" value="ACETYLTRANSFERASE"/>
    <property type="match status" value="1"/>
</dbReference>
<dbReference type="EMBL" id="JAAXKY010000102">
    <property type="protein sequence ID" value="NMH80465.1"/>
    <property type="molecule type" value="Genomic_DNA"/>
</dbReference>
<name>A0ABX1RMX5_9PSEU</name>
<dbReference type="PROSITE" id="PS51186">
    <property type="entry name" value="GNAT"/>
    <property type="match status" value="1"/>
</dbReference>
<organism evidence="4 5">
    <name type="scientific">Pseudonocardia xinjiangensis</name>
    <dbReference type="NCBI Taxonomy" id="75289"/>
    <lineage>
        <taxon>Bacteria</taxon>
        <taxon>Bacillati</taxon>
        <taxon>Actinomycetota</taxon>
        <taxon>Actinomycetes</taxon>
        <taxon>Pseudonocardiales</taxon>
        <taxon>Pseudonocardiaceae</taxon>
        <taxon>Pseudonocardia</taxon>
    </lineage>
</organism>